<keyword evidence="1" id="KW-0378">Hydrolase</keyword>
<evidence type="ECO:0000259" key="3">
    <source>
        <dbReference type="SMART" id="SM00331"/>
    </source>
</evidence>
<dbReference type="PANTHER" id="PTHR43156:SF2">
    <property type="entry name" value="STAGE II SPORULATION PROTEIN E"/>
    <property type="match status" value="1"/>
</dbReference>
<dbReference type="InterPro" id="IPR001932">
    <property type="entry name" value="PPM-type_phosphatase-like_dom"/>
</dbReference>
<dbReference type="PANTHER" id="PTHR43156">
    <property type="entry name" value="STAGE II SPORULATION PROTEIN E-RELATED"/>
    <property type="match status" value="1"/>
</dbReference>
<keyword evidence="2" id="KW-1133">Transmembrane helix</keyword>
<evidence type="ECO:0000256" key="1">
    <source>
        <dbReference type="ARBA" id="ARBA00022801"/>
    </source>
</evidence>
<dbReference type="SMART" id="SM00331">
    <property type="entry name" value="PP2C_SIG"/>
    <property type="match status" value="1"/>
</dbReference>
<dbReference type="InterPro" id="IPR036457">
    <property type="entry name" value="PPM-type-like_dom_sf"/>
</dbReference>
<name>A0A6J4NIC7_9ACTN</name>
<dbReference type="EMBL" id="CADCUP010000085">
    <property type="protein sequence ID" value="CAA9385837.1"/>
    <property type="molecule type" value="Genomic_DNA"/>
</dbReference>
<feature type="transmembrane region" description="Helical" evidence="2">
    <location>
        <begin position="31"/>
        <end position="50"/>
    </location>
</feature>
<organism evidence="4">
    <name type="scientific">uncultured Nocardioides sp</name>
    <dbReference type="NCBI Taxonomy" id="198441"/>
    <lineage>
        <taxon>Bacteria</taxon>
        <taxon>Bacillati</taxon>
        <taxon>Actinomycetota</taxon>
        <taxon>Actinomycetes</taxon>
        <taxon>Propionibacteriales</taxon>
        <taxon>Nocardioidaceae</taxon>
        <taxon>Nocardioides</taxon>
        <taxon>environmental samples</taxon>
    </lineage>
</organism>
<feature type="transmembrane region" description="Helical" evidence="2">
    <location>
        <begin position="98"/>
        <end position="117"/>
    </location>
</feature>
<sequence length="379" mass="40022">MPTPRRTHRALSAYAHDRVVSWRTGSSESQVFVLLVLLAGVVVSFVIGWFDYRLMPLTTYFVWLLLGMLLLRFRPLVLLAAAVLVAAPTVMVHDGPIAGPRVTALATLVAAVALILYQSSRQRSGLPVPLSEALLVDLRDRLRAQGTVPRLPGGWAAQSAMLAADNANYAGDFLVADLREDRQLEMVLVDVCGKGMVAGPAALQFAGALGGLIGALPPRELMLAANSFLLRQHADESFATAVHLLVDLETGSYSITSAGHPPALRWRAADGVWDIDNARGTALGIVPAPELHGSVGQLAPGDALMFYTDGVVESRDSDLDTGIAWLQAAATEAVGVGFTGAARRILRGVEAGDDDRAVLILHRSVPAGSRVGSASTTSG</sequence>
<evidence type="ECO:0000256" key="2">
    <source>
        <dbReference type="SAM" id="Phobius"/>
    </source>
</evidence>
<proteinExistence type="predicted"/>
<dbReference type="SUPFAM" id="SSF81606">
    <property type="entry name" value="PP2C-like"/>
    <property type="match status" value="1"/>
</dbReference>
<dbReference type="RefSeq" id="WP_295657715.1">
    <property type="nucleotide sequence ID" value="NZ_CADCUP010000085.1"/>
</dbReference>
<evidence type="ECO:0000313" key="4">
    <source>
        <dbReference type="EMBL" id="CAA9385837.1"/>
    </source>
</evidence>
<keyword evidence="2" id="KW-0472">Membrane</keyword>
<keyword evidence="2" id="KW-0812">Transmembrane</keyword>
<reference evidence="4" key="1">
    <citation type="submission" date="2020-02" db="EMBL/GenBank/DDBJ databases">
        <authorList>
            <person name="Meier V. D."/>
        </authorList>
    </citation>
    <scope>NUCLEOTIDE SEQUENCE</scope>
    <source>
        <strain evidence="4">AVDCRST_MAG06</strain>
    </source>
</reference>
<dbReference type="Gene3D" id="3.60.40.10">
    <property type="entry name" value="PPM-type phosphatase domain"/>
    <property type="match status" value="1"/>
</dbReference>
<dbReference type="InterPro" id="IPR052016">
    <property type="entry name" value="Bact_Sigma-Reg"/>
</dbReference>
<gene>
    <name evidence="4" type="ORF">AVDCRST_MAG06-1257</name>
</gene>
<protein>
    <submittedName>
        <fullName evidence="4">Stage II sporulation protein E</fullName>
    </submittedName>
</protein>
<dbReference type="Pfam" id="PF07228">
    <property type="entry name" value="SpoIIE"/>
    <property type="match status" value="1"/>
</dbReference>
<feature type="domain" description="PPM-type phosphatase" evidence="3">
    <location>
        <begin position="151"/>
        <end position="363"/>
    </location>
</feature>
<dbReference type="GO" id="GO:0016791">
    <property type="term" value="F:phosphatase activity"/>
    <property type="evidence" value="ECO:0007669"/>
    <property type="project" value="TreeGrafter"/>
</dbReference>
<dbReference type="AlphaFoldDB" id="A0A6J4NIC7"/>
<accession>A0A6J4NIC7</accession>